<organism evidence="1 2">
    <name type="scientific">Persicobacter diffluens</name>
    <dbReference type="NCBI Taxonomy" id="981"/>
    <lineage>
        <taxon>Bacteria</taxon>
        <taxon>Pseudomonadati</taxon>
        <taxon>Bacteroidota</taxon>
        <taxon>Cytophagia</taxon>
        <taxon>Cytophagales</taxon>
        <taxon>Persicobacteraceae</taxon>
        <taxon>Persicobacter</taxon>
    </lineage>
</organism>
<dbReference type="Proteomes" id="UP001310022">
    <property type="component" value="Unassembled WGS sequence"/>
</dbReference>
<dbReference type="AlphaFoldDB" id="A0AAN5AJM9"/>
<gene>
    <name evidence="1" type="ORF">PEDI_23770</name>
</gene>
<keyword evidence="2" id="KW-1185">Reference proteome</keyword>
<comment type="caution">
    <text evidence="1">The sequence shown here is derived from an EMBL/GenBank/DDBJ whole genome shotgun (WGS) entry which is preliminary data.</text>
</comment>
<dbReference type="RefSeq" id="WP_338237267.1">
    <property type="nucleotide sequence ID" value="NZ_BQKE01000001.1"/>
</dbReference>
<protein>
    <submittedName>
        <fullName evidence="1">Uncharacterized protein</fullName>
    </submittedName>
</protein>
<name>A0AAN5AJM9_9BACT</name>
<accession>A0AAN5AJM9</accession>
<dbReference type="EMBL" id="BQKE01000001">
    <property type="protein sequence ID" value="GJM61825.1"/>
    <property type="molecule type" value="Genomic_DNA"/>
</dbReference>
<sequence>MESFFRYPAQRQQTGQCLYFGIDPQITFEDNSPLIEYLNQNAPVDFDPYLPALNKRRAHQFEVSREDSCYLDFLGHFQSNPPAKEDLIYQNLNFSYTLKT</sequence>
<evidence type="ECO:0000313" key="2">
    <source>
        <dbReference type="Proteomes" id="UP001310022"/>
    </source>
</evidence>
<evidence type="ECO:0000313" key="1">
    <source>
        <dbReference type="EMBL" id="GJM61825.1"/>
    </source>
</evidence>
<proteinExistence type="predicted"/>
<reference evidence="1 2" key="1">
    <citation type="submission" date="2021-12" db="EMBL/GenBank/DDBJ databases">
        <title>Genome sequencing of bacteria with rrn-lacking chromosome and rrn-plasmid.</title>
        <authorList>
            <person name="Anda M."/>
            <person name="Iwasaki W."/>
        </authorList>
    </citation>
    <scope>NUCLEOTIDE SEQUENCE [LARGE SCALE GENOMIC DNA]</scope>
    <source>
        <strain evidence="1 2">NBRC 15940</strain>
    </source>
</reference>